<organism evidence="3">
    <name type="scientific">Camponotus floridanus</name>
    <name type="common">Florida carpenter ant</name>
    <dbReference type="NCBI Taxonomy" id="104421"/>
    <lineage>
        <taxon>Eukaryota</taxon>
        <taxon>Metazoa</taxon>
        <taxon>Ecdysozoa</taxon>
        <taxon>Arthropoda</taxon>
        <taxon>Hexapoda</taxon>
        <taxon>Insecta</taxon>
        <taxon>Pterygota</taxon>
        <taxon>Neoptera</taxon>
        <taxon>Endopterygota</taxon>
        <taxon>Hymenoptera</taxon>
        <taxon>Apocrita</taxon>
        <taxon>Aculeata</taxon>
        <taxon>Formicoidea</taxon>
        <taxon>Formicidae</taxon>
        <taxon>Formicinae</taxon>
        <taxon>Camponotus</taxon>
    </lineage>
</organism>
<accession>E2AXW3</accession>
<reference evidence="2 3" key="1">
    <citation type="journal article" date="2010" name="Science">
        <title>Genomic comparison of the ants Camponotus floridanus and Harpegnathos saltator.</title>
        <authorList>
            <person name="Bonasio R."/>
            <person name="Zhang G."/>
            <person name="Ye C."/>
            <person name="Mutti N.S."/>
            <person name="Fang X."/>
            <person name="Qin N."/>
            <person name="Donahue G."/>
            <person name="Yang P."/>
            <person name="Li Q."/>
            <person name="Li C."/>
            <person name="Zhang P."/>
            <person name="Huang Z."/>
            <person name="Berger S.L."/>
            <person name="Reinberg D."/>
            <person name="Wang J."/>
            <person name="Liebig J."/>
        </authorList>
    </citation>
    <scope>NUCLEOTIDE SEQUENCE [LARGE SCALE GENOMIC DNA]</scope>
    <source>
        <strain evidence="3">C129</strain>
    </source>
</reference>
<feature type="compositionally biased region" description="Low complexity" evidence="1">
    <location>
        <begin position="75"/>
        <end position="95"/>
    </location>
</feature>
<evidence type="ECO:0000313" key="3">
    <source>
        <dbReference type="Proteomes" id="UP000000311"/>
    </source>
</evidence>
<dbReference type="EMBL" id="GL443736">
    <property type="protein sequence ID" value="EFN61727.1"/>
    <property type="molecule type" value="Genomic_DNA"/>
</dbReference>
<dbReference type="AlphaFoldDB" id="E2AXW3"/>
<name>E2AXW3_CAMFO</name>
<evidence type="ECO:0000256" key="1">
    <source>
        <dbReference type="SAM" id="MobiDB-lite"/>
    </source>
</evidence>
<sequence>MPFQVFDQPLYQVSISGITRAHTRLVHTTSLLDRQGESSPLFLRKSMFINMHSRVDPDEKLLDAFATSRIDCNRTTTTSGSSTTTTTTTAAATTGHHSHHRP</sequence>
<protein>
    <submittedName>
        <fullName evidence="2">Uncharacterized protein</fullName>
    </submittedName>
</protein>
<dbReference type="InParanoid" id="E2AXW3"/>
<dbReference type="Proteomes" id="UP000000311">
    <property type="component" value="Unassembled WGS sequence"/>
</dbReference>
<keyword evidence="3" id="KW-1185">Reference proteome</keyword>
<gene>
    <name evidence="2" type="ORF">EAG_05865</name>
</gene>
<feature type="region of interest" description="Disordered" evidence="1">
    <location>
        <begin position="74"/>
        <end position="102"/>
    </location>
</feature>
<evidence type="ECO:0000313" key="2">
    <source>
        <dbReference type="EMBL" id="EFN61727.1"/>
    </source>
</evidence>
<proteinExistence type="predicted"/>